<proteinExistence type="predicted"/>
<sequence length="761" mass="81687">MAAWTSGWTTPPCRMPSPSCIRARTRATAWLPAAAPSPATVPCSGRCCRWAGSWNGTRVARSVWTAWSIAAGSTSPAYGRPESPCNRGRPQLGSRRVALSQIVLDDRRFQDLVNEARLRIHRSCPEWTEHNVSDPGITLIELFAWMTEMLVYRVNRVPDKLHVALLDLLGLGLAPPSAATADLRFRLAGTPTEPVTIPAGDTEVGTLRTASDESIIFQTTESITIAPLAPTAYVVEHGGTARNVKVAGGVARPTGPDQAAFGKPPAVGDALYVGFEDPLARLTVRIDVECSPARGAGVDPEDPPLRWEVSGPDGDWLEAEVLEDTTGGFNYGSGAVELQLPSRSAARSFAGQRCHWVRCRVHDHTRSGARATIFNLPPEVYEVTAGVVGAMLPAAHSARERGEVLGESDGTPGQCFTVRHAPVLPLAPDERLELRAPGAETWQPWEPRDSFVESGEHDRHFHLDLVSGEVAFGPSIREADGRWTQYGAVPEKGATVRFSTYRRGGGRVGNVAAGALTVLRSPIPGVATVRNPAPARGGVDAETLDSARHRAAMEIRSRHRAVTAEDFEYLCLEASPRVGRVVCVPPREGHAIGVHIVPRVDPADRRLAHDELLPDEDLLTEVAGYLDAHRLVGTTVHLLPATFRGVSVVANLQASILADPQRVEQDVIHALYTYLNPIVGGSPTGPGPGWGFGRTLSAGELHGIVHAVDGVQQVKILRIYETDVRTGEQSAKPAGNQILLGPTELIASGTHIIKATHDEAT</sequence>
<dbReference type="AlphaFoldDB" id="A0A5B8U6E9"/>
<evidence type="ECO:0000313" key="2">
    <source>
        <dbReference type="Proteomes" id="UP000321805"/>
    </source>
</evidence>
<organism evidence="1 2">
    <name type="scientific">Baekduia soli</name>
    <dbReference type="NCBI Taxonomy" id="496014"/>
    <lineage>
        <taxon>Bacteria</taxon>
        <taxon>Bacillati</taxon>
        <taxon>Actinomycetota</taxon>
        <taxon>Thermoleophilia</taxon>
        <taxon>Solirubrobacterales</taxon>
        <taxon>Baekduiaceae</taxon>
        <taxon>Baekduia</taxon>
    </lineage>
</organism>
<name>A0A5B8U6E9_9ACTN</name>
<dbReference type="KEGG" id="bsol:FSW04_13455"/>
<dbReference type="EMBL" id="CP042430">
    <property type="protein sequence ID" value="QEC48475.1"/>
    <property type="molecule type" value="Genomic_DNA"/>
</dbReference>
<dbReference type="NCBIfam" id="TIGR02243">
    <property type="entry name" value="putative baseplate assembly protein"/>
    <property type="match status" value="1"/>
</dbReference>
<dbReference type="Proteomes" id="UP000321805">
    <property type="component" value="Chromosome"/>
</dbReference>
<keyword evidence="2" id="KW-1185">Reference proteome</keyword>
<gene>
    <name evidence="1" type="ORF">FSW04_13455</name>
</gene>
<dbReference type="OrthoDB" id="9027184at2"/>
<evidence type="ECO:0000313" key="1">
    <source>
        <dbReference type="EMBL" id="QEC48475.1"/>
    </source>
</evidence>
<reference evidence="1 2" key="1">
    <citation type="journal article" date="2018" name="J. Microbiol.">
        <title>Baekduia soli gen. nov., sp. nov., a novel bacterium isolated from the soil of Baekdu Mountain and proposal of a novel family name, Baekduiaceae fam. nov.</title>
        <authorList>
            <person name="An D.S."/>
            <person name="Siddiqi M.Z."/>
            <person name="Kim K.H."/>
            <person name="Yu H.S."/>
            <person name="Im W.T."/>
        </authorList>
    </citation>
    <scope>NUCLEOTIDE SEQUENCE [LARGE SCALE GENOMIC DNA]</scope>
    <source>
        <strain evidence="1 2">BR7-21</strain>
    </source>
</reference>
<dbReference type="InterPro" id="IPR011749">
    <property type="entry name" value="CHP02243"/>
</dbReference>
<protein>
    <submittedName>
        <fullName evidence="1">Putative baseplate assembly protein</fullName>
    </submittedName>
</protein>
<accession>A0A5B8U6E9</accession>